<proteinExistence type="predicted"/>
<evidence type="ECO:0000256" key="1">
    <source>
        <dbReference type="SAM" id="MobiDB-lite"/>
    </source>
</evidence>
<keyword evidence="3" id="KW-1185">Reference proteome</keyword>
<evidence type="ECO:0000313" key="2">
    <source>
        <dbReference type="EMBL" id="TCK30152.1"/>
    </source>
</evidence>
<dbReference type="EMBL" id="SMFY01000001">
    <property type="protein sequence ID" value="TCK30152.1"/>
    <property type="molecule type" value="Genomic_DNA"/>
</dbReference>
<organism evidence="2 3">
    <name type="scientific">Ancylobacter aquaticus</name>
    <dbReference type="NCBI Taxonomy" id="100"/>
    <lineage>
        <taxon>Bacteria</taxon>
        <taxon>Pseudomonadati</taxon>
        <taxon>Pseudomonadota</taxon>
        <taxon>Alphaproteobacteria</taxon>
        <taxon>Hyphomicrobiales</taxon>
        <taxon>Xanthobacteraceae</taxon>
        <taxon>Ancylobacter</taxon>
    </lineage>
</organism>
<name>A0A4R1IG68_ANCAQ</name>
<protein>
    <submittedName>
        <fullName evidence="2">Uncharacterized protein DUF1376</fullName>
    </submittedName>
</protein>
<feature type="region of interest" description="Disordered" evidence="1">
    <location>
        <begin position="63"/>
        <end position="111"/>
    </location>
</feature>
<accession>A0A4R1IG68</accession>
<dbReference type="Proteomes" id="UP000295030">
    <property type="component" value="Unassembled WGS sequence"/>
</dbReference>
<gene>
    <name evidence="2" type="ORF">EV667_0239</name>
</gene>
<comment type="caution">
    <text evidence="2">The sequence shown here is derived from an EMBL/GenBank/DDBJ whole genome shotgun (WGS) entry which is preliminary data.</text>
</comment>
<dbReference type="AlphaFoldDB" id="A0A4R1IG68"/>
<evidence type="ECO:0000313" key="3">
    <source>
        <dbReference type="Proteomes" id="UP000295030"/>
    </source>
</evidence>
<sequence length="301" mass="32568">MLLMVAWRRPGCSLPDDDTSLARWARVSAKTWARIRPRVMAFWTLGEAGEWVQSRLSQEQLRASQRASVARENGTRGGRPKSLKNKDPENPAGLQKETQEKASISISKDNPIVPQSKLDIEGPFREFRATYPKRDGSQDWAKAKPRFAALIGKGIPPDRLIASAQAYRAEAVRQGKLGTSYVKQAATFLSGSWEEYGGASDAEPGNDPHPAAWPRNLPAPSLVKSTWHSGKWPRDAWGAEPGEQGSRVPAAIAAEWTAERVAGGEGAALAAGLRLVEAAEFPAKGTSALTTSAHKIPRAAC</sequence>
<reference evidence="2 3" key="1">
    <citation type="submission" date="2019-03" db="EMBL/GenBank/DDBJ databases">
        <title>Genomic Encyclopedia of Type Strains, Phase IV (KMG-IV): sequencing the most valuable type-strain genomes for metagenomic binning, comparative biology and taxonomic classification.</title>
        <authorList>
            <person name="Goeker M."/>
        </authorList>
    </citation>
    <scope>NUCLEOTIDE SEQUENCE [LARGE SCALE GENOMIC DNA]</scope>
    <source>
        <strain evidence="2 3">DSM 101</strain>
    </source>
</reference>